<gene>
    <name evidence="3" type="ORF">G127AT_14090</name>
</gene>
<dbReference type="GO" id="GO:0004497">
    <property type="term" value="F:monooxygenase activity"/>
    <property type="evidence" value="ECO:0007669"/>
    <property type="project" value="UniProtKB-KW"/>
</dbReference>
<dbReference type="EMBL" id="CP071696">
    <property type="protein sequence ID" value="QTX04383.1"/>
    <property type="molecule type" value="Genomic_DNA"/>
</dbReference>
<dbReference type="PANTHER" id="PTHR46696">
    <property type="entry name" value="P450, PUTATIVE (EUROFUNG)-RELATED"/>
    <property type="match status" value="1"/>
</dbReference>
<dbReference type="InterPro" id="IPR036396">
    <property type="entry name" value="Cyt_P450_sf"/>
</dbReference>
<dbReference type="PANTHER" id="PTHR46696:SF1">
    <property type="entry name" value="CYTOCHROME P450 YJIB-RELATED"/>
    <property type="match status" value="1"/>
</dbReference>
<dbReference type="Gene3D" id="1.10.630.10">
    <property type="entry name" value="Cytochrome P450"/>
    <property type="match status" value="1"/>
</dbReference>
<dbReference type="PRINTS" id="PR00359">
    <property type="entry name" value="BP450"/>
</dbReference>
<dbReference type="PROSITE" id="PS00086">
    <property type="entry name" value="CYTOCHROME_P450"/>
    <property type="match status" value="1"/>
</dbReference>
<sequence>MTTAVLHDLDLTSEAYVSDPHTAYDRIREAGDAVYLSTHDAFGVGRYDAVRQVLGDWETFSSARGIALNDLTNEATAGMIIATDPPEHDALREVLADKLSPRALRALGESVNAQAGVLVDDLLGRTTDFDAVVDLAQAFPIQVVLDLVGLPADGRDEVLRWADAAFSAAAPMSERTMAAFPLLQEQLAYLSSIHRDDLVEGSMGRAIYDAADAGRIAQESCVPLMSAYVTAGVDTTINAISNAVQLFAEHPEQWDALRRDRSLLPNAVNEILRYDSPLQYFCRVATRDAEIGGDPVAAGSRIVVFYPSANRDERKWGNPLEFDIARPDAAEHLAFSYGIHGCAGQGLARLEAQAMLGALAERVERFEVGEPVRRLNQLIRGLAHLPTSVRLAD</sequence>
<keyword evidence="2" id="KW-0503">Monooxygenase</keyword>
<dbReference type="GO" id="GO:0016705">
    <property type="term" value="F:oxidoreductase activity, acting on paired donors, with incorporation or reduction of molecular oxygen"/>
    <property type="evidence" value="ECO:0007669"/>
    <property type="project" value="InterPro"/>
</dbReference>
<evidence type="ECO:0000313" key="3">
    <source>
        <dbReference type="EMBL" id="QTX04383.1"/>
    </source>
</evidence>
<proteinExistence type="inferred from homology"/>
<dbReference type="InterPro" id="IPR002397">
    <property type="entry name" value="Cyt_P450_B"/>
</dbReference>
<reference evidence="3" key="1">
    <citation type="submission" date="2021-03" db="EMBL/GenBank/DDBJ databases">
        <title>Agromyces archimandritus sp. nov., isolated from the cockroach Archimandrita tessellata.</title>
        <authorList>
            <person name="Guzman J."/>
            <person name="Ortuzar M."/>
            <person name="Poehlein A."/>
            <person name="Daniel R."/>
            <person name="Trujillo M."/>
            <person name="Vilcinskas A."/>
        </authorList>
    </citation>
    <scope>NUCLEOTIDE SEQUENCE</scope>
    <source>
        <strain evidence="3">G127AT</strain>
    </source>
</reference>
<evidence type="ECO:0000313" key="4">
    <source>
        <dbReference type="Proteomes" id="UP000671914"/>
    </source>
</evidence>
<dbReference type="AlphaFoldDB" id="A0A975FKV5"/>
<dbReference type="KEGG" id="aarc:G127AT_14090"/>
<keyword evidence="4" id="KW-1185">Reference proteome</keyword>
<keyword evidence="2" id="KW-0560">Oxidoreductase</keyword>
<dbReference type="SUPFAM" id="SSF48264">
    <property type="entry name" value="Cytochrome P450"/>
    <property type="match status" value="1"/>
</dbReference>
<keyword evidence="2" id="KW-0349">Heme</keyword>
<evidence type="ECO:0000256" key="2">
    <source>
        <dbReference type="RuleBase" id="RU000461"/>
    </source>
</evidence>
<dbReference type="InterPro" id="IPR001128">
    <property type="entry name" value="Cyt_P450"/>
</dbReference>
<dbReference type="PRINTS" id="PR00385">
    <property type="entry name" value="P450"/>
</dbReference>
<organism evidence="3 4">
    <name type="scientific">Agromyces archimandritae</name>
    <dbReference type="NCBI Taxonomy" id="2781962"/>
    <lineage>
        <taxon>Bacteria</taxon>
        <taxon>Bacillati</taxon>
        <taxon>Actinomycetota</taxon>
        <taxon>Actinomycetes</taxon>
        <taxon>Micrococcales</taxon>
        <taxon>Microbacteriaceae</taxon>
        <taxon>Agromyces</taxon>
    </lineage>
</organism>
<dbReference type="Proteomes" id="UP000671914">
    <property type="component" value="Chromosome"/>
</dbReference>
<keyword evidence="2" id="KW-0408">Iron</keyword>
<protein>
    <submittedName>
        <fullName evidence="3">Cytochrome P450</fullName>
    </submittedName>
</protein>
<dbReference type="RefSeq" id="WP_210897917.1">
    <property type="nucleotide sequence ID" value="NZ_CP071696.1"/>
</dbReference>
<name>A0A975FKV5_9MICO</name>
<dbReference type="GO" id="GO:0005506">
    <property type="term" value="F:iron ion binding"/>
    <property type="evidence" value="ECO:0007669"/>
    <property type="project" value="InterPro"/>
</dbReference>
<dbReference type="Pfam" id="PF00067">
    <property type="entry name" value="p450"/>
    <property type="match status" value="1"/>
</dbReference>
<evidence type="ECO:0000256" key="1">
    <source>
        <dbReference type="ARBA" id="ARBA00010617"/>
    </source>
</evidence>
<dbReference type="InterPro" id="IPR017972">
    <property type="entry name" value="Cyt_P450_CS"/>
</dbReference>
<comment type="similarity">
    <text evidence="1 2">Belongs to the cytochrome P450 family.</text>
</comment>
<keyword evidence="2" id="KW-0479">Metal-binding</keyword>
<accession>A0A975FKV5</accession>
<dbReference type="GO" id="GO:0020037">
    <property type="term" value="F:heme binding"/>
    <property type="evidence" value="ECO:0007669"/>
    <property type="project" value="InterPro"/>
</dbReference>